<dbReference type="Pfam" id="PF03308">
    <property type="entry name" value="MeaB"/>
    <property type="match status" value="1"/>
</dbReference>
<dbReference type="EMBL" id="AP011749">
    <property type="protein sequence ID" value="BAL56491.1"/>
    <property type="molecule type" value="Genomic_DNA"/>
</dbReference>
<evidence type="ECO:0000313" key="2">
    <source>
        <dbReference type="EMBL" id="BAL56491.1"/>
    </source>
</evidence>
<accession>H5SK05</accession>
<sequence length="354" mass="38103">MEETARRGRRLSVDAYVAGVLSGDRAALARAITLIESRHPEDRLLAERVLERLLPHTGRSHRIGISGVPGVGKSTFVDALGIRLVEQGHRLAVLAVDPTSVRTGGSILGDKTRMARLASHPNAYIRPSPSGGALGGVARTTRETILLCEAAGFDLVFVETVGVGQSEVEVAGMVDLFLVLTLPGGGDELQGIKKGILELADIIAVNKADGDNLPRAREAARQLRAALRLLEPADALWHTPVLLVSALTGAGLDGLWQEVCRHRAVMQGASAFAARRRRQQVRWFHRLLDERLERLLEDCPAVAELLPRLEREVEAGTVTPTAAVERIVAAFLAAVRASEPEAAGDPDLHVRQQP</sequence>
<evidence type="ECO:0000256" key="1">
    <source>
        <dbReference type="ARBA" id="ARBA00009625"/>
    </source>
</evidence>
<reference evidence="2" key="2">
    <citation type="journal article" date="2012" name="PLoS ONE">
        <title>A Deeply Branching Thermophilic Bacterium with an Ancient Acetyl-CoA Pathway Dominates a Subsurface Ecosystem.</title>
        <authorList>
            <person name="Takami H."/>
            <person name="Noguchi H."/>
            <person name="Takaki Y."/>
            <person name="Uchiyama I."/>
            <person name="Toyoda A."/>
            <person name="Nishi S."/>
            <person name="Chee G.-J."/>
            <person name="Arai W."/>
            <person name="Nunoura T."/>
            <person name="Itoh T."/>
            <person name="Hattori M."/>
            <person name="Takai K."/>
        </authorList>
    </citation>
    <scope>NUCLEOTIDE SEQUENCE</scope>
</reference>
<protein>
    <submittedName>
        <fullName evidence="2">Arginine/ornithine transport system ATPase</fullName>
    </submittedName>
</protein>
<gene>
    <name evidence="2" type="ORF">HGMM_F40A07C10</name>
</gene>
<dbReference type="InterPro" id="IPR005129">
    <property type="entry name" value="GTPase_ArgK"/>
</dbReference>
<dbReference type="PANTHER" id="PTHR23408:SF3">
    <property type="entry name" value="METHYLMALONIC ACIDURIA TYPE A PROTEIN, MITOCHONDRIAL"/>
    <property type="match status" value="1"/>
</dbReference>
<dbReference type="PANTHER" id="PTHR23408">
    <property type="entry name" value="METHYLMALONYL-COA MUTASE"/>
    <property type="match status" value="1"/>
</dbReference>
<dbReference type="AlphaFoldDB" id="H5SK05"/>
<comment type="similarity">
    <text evidence="1">Belongs to the SIMIBI class G3E GTPase family. ArgK/MeaB subfamily.</text>
</comment>
<organism evidence="2">
    <name type="scientific">uncultured Alphaproteobacteria bacterium</name>
    <dbReference type="NCBI Taxonomy" id="91750"/>
    <lineage>
        <taxon>Bacteria</taxon>
        <taxon>Pseudomonadati</taxon>
        <taxon>Pseudomonadota</taxon>
        <taxon>Alphaproteobacteria</taxon>
        <taxon>environmental samples</taxon>
    </lineage>
</organism>
<dbReference type="Gene3D" id="3.40.50.300">
    <property type="entry name" value="P-loop containing nucleotide triphosphate hydrolases"/>
    <property type="match status" value="1"/>
</dbReference>
<dbReference type="GO" id="GO:0005737">
    <property type="term" value="C:cytoplasm"/>
    <property type="evidence" value="ECO:0007669"/>
    <property type="project" value="TreeGrafter"/>
</dbReference>
<reference evidence="2" key="1">
    <citation type="journal article" date="2005" name="Environ. Microbiol.">
        <title>Genetic and functional properties of uncultivated thermophilic crenarchaeotes from a subsurface gold mine as revealed by analysis of genome fragments.</title>
        <authorList>
            <person name="Nunoura T."/>
            <person name="Hirayama H."/>
            <person name="Takami H."/>
            <person name="Oida H."/>
            <person name="Nishi S."/>
            <person name="Shimamura S."/>
            <person name="Suzuki Y."/>
            <person name="Inagaki F."/>
            <person name="Takai K."/>
            <person name="Nealson K.H."/>
            <person name="Horikoshi K."/>
        </authorList>
    </citation>
    <scope>NUCLEOTIDE SEQUENCE</scope>
</reference>
<proteinExistence type="inferred from homology"/>
<dbReference type="GO" id="GO:0003924">
    <property type="term" value="F:GTPase activity"/>
    <property type="evidence" value="ECO:0007669"/>
    <property type="project" value="InterPro"/>
</dbReference>
<dbReference type="Gene3D" id="1.10.287.130">
    <property type="match status" value="1"/>
</dbReference>
<dbReference type="SUPFAM" id="SSF52540">
    <property type="entry name" value="P-loop containing nucleoside triphosphate hydrolases"/>
    <property type="match status" value="1"/>
</dbReference>
<dbReference type="InterPro" id="IPR027417">
    <property type="entry name" value="P-loop_NTPase"/>
</dbReference>
<dbReference type="NCBIfam" id="TIGR00750">
    <property type="entry name" value="lao"/>
    <property type="match status" value="1"/>
</dbReference>
<dbReference type="CDD" id="cd03114">
    <property type="entry name" value="MMAA-like"/>
    <property type="match status" value="1"/>
</dbReference>
<name>H5SK05_9PROT</name>
<dbReference type="GO" id="GO:0005525">
    <property type="term" value="F:GTP binding"/>
    <property type="evidence" value="ECO:0007669"/>
    <property type="project" value="InterPro"/>
</dbReference>
<dbReference type="NCBIfam" id="NF006958">
    <property type="entry name" value="PRK09435.1"/>
    <property type="match status" value="1"/>
</dbReference>
<dbReference type="Gene3D" id="1.20.5.170">
    <property type="match status" value="1"/>
</dbReference>